<keyword evidence="3" id="KW-1185">Reference proteome</keyword>
<evidence type="ECO:0000313" key="3">
    <source>
        <dbReference type="Proteomes" id="UP001597041"/>
    </source>
</evidence>
<evidence type="ECO:0000313" key="2">
    <source>
        <dbReference type="EMBL" id="MFD1065428.1"/>
    </source>
</evidence>
<dbReference type="InterPro" id="IPR021354">
    <property type="entry name" value="DUF2975"/>
</dbReference>
<keyword evidence="1" id="KW-0812">Transmembrane</keyword>
<evidence type="ECO:0000256" key="1">
    <source>
        <dbReference type="SAM" id="Phobius"/>
    </source>
</evidence>
<comment type="caution">
    <text evidence="2">The sequence shown here is derived from an EMBL/GenBank/DDBJ whole genome shotgun (WGS) entry which is preliminary data.</text>
</comment>
<dbReference type="Proteomes" id="UP001597041">
    <property type="component" value="Unassembled WGS sequence"/>
</dbReference>
<sequence length="174" mass="19624">MKHELWNFINEVTVMPKSSTVFLKTVIYLMGLLIFALCIFLIPQIITNISDGPSMVKWVIYPIIIGFLLTTIPYYMALFQALKLLQLIDKNDAFSESAVFTLKKIKQCALIITGIYIVMMPFIYIFAEKDDAPGAIIIGFVPMFASFVIAVFASVLQKILKNALDIKTENDLTV</sequence>
<name>A0ABW3NDC1_9BACI</name>
<gene>
    <name evidence="2" type="ORF">ACFQ19_05265</name>
</gene>
<feature type="transmembrane region" description="Helical" evidence="1">
    <location>
        <begin position="133"/>
        <end position="156"/>
    </location>
</feature>
<keyword evidence="1" id="KW-1133">Transmembrane helix</keyword>
<feature type="transmembrane region" description="Helical" evidence="1">
    <location>
        <begin position="58"/>
        <end position="78"/>
    </location>
</feature>
<dbReference type="Pfam" id="PF11188">
    <property type="entry name" value="DUF2975"/>
    <property type="match status" value="1"/>
</dbReference>
<dbReference type="EMBL" id="JBHTKK010000004">
    <property type="protein sequence ID" value="MFD1065428.1"/>
    <property type="molecule type" value="Genomic_DNA"/>
</dbReference>
<proteinExistence type="predicted"/>
<feature type="transmembrane region" description="Helical" evidence="1">
    <location>
        <begin position="108"/>
        <end position="127"/>
    </location>
</feature>
<dbReference type="RefSeq" id="WP_379591080.1">
    <property type="nucleotide sequence ID" value="NZ_JBHTKK010000004.1"/>
</dbReference>
<keyword evidence="1" id="KW-0472">Membrane</keyword>
<accession>A0ABW3NDC1</accession>
<protein>
    <submittedName>
        <fullName evidence="2">DUF2975 domain-containing protein</fullName>
    </submittedName>
</protein>
<organism evidence="2 3">
    <name type="scientific">Oceanobacillus locisalsi</name>
    <dbReference type="NCBI Taxonomy" id="546107"/>
    <lineage>
        <taxon>Bacteria</taxon>
        <taxon>Bacillati</taxon>
        <taxon>Bacillota</taxon>
        <taxon>Bacilli</taxon>
        <taxon>Bacillales</taxon>
        <taxon>Bacillaceae</taxon>
        <taxon>Oceanobacillus</taxon>
    </lineage>
</organism>
<reference evidence="3" key="1">
    <citation type="journal article" date="2019" name="Int. J. Syst. Evol. Microbiol.">
        <title>The Global Catalogue of Microorganisms (GCM) 10K type strain sequencing project: providing services to taxonomists for standard genome sequencing and annotation.</title>
        <authorList>
            <consortium name="The Broad Institute Genomics Platform"/>
            <consortium name="The Broad Institute Genome Sequencing Center for Infectious Disease"/>
            <person name="Wu L."/>
            <person name="Ma J."/>
        </authorList>
    </citation>
    <scope>NUCLEOTIDE SEQUENCE [LARGE SCALE GENOMIC DNA]</scope>
    <source>
        <strain evidence="3">CCUG 56608</strain>
    </source>
</reference>
<feature type="transmembrane region" description="Helical" evidence="1">
    <location>
        <begin position="21"/>
        <end position="46"/>
    </location>
</feature>